<gene>
    <name evidence="1" type="ORF">HNR55_000926</name>
</gene>
<dbReference type="RefSeq" id="WP_166111951.1">
    <property type="nucleotide sequence ID" value="NZ_BAABDB010000005.1"/>
</dbReference>
<dbReference type="Proteomes" id="UP000578000">
    <property type="component" value="Unassembled WGS sequence"/>
</dbReference>
<dbReference type="AlphaFoldDB" id="A0A841QC18"/>
<comment type="caution">
    <text evidence="1">The sequence shown here is derived from an EMBL/GenBank/DDBJ whole genome shotgun (WGS) entry which is preliminary data.</text>
</comment>
<name>A0A841QC18_9PROT</name>
<sequence>MATSLRNDLFFCKTLKINKVLQEVLASLSSGKAPRARMRATRQYLACPTSEPLGVAFVSGDIHFELAQFSATAQQETPEQSGVS</sequence>
<proteinExistence type="predicted"/>
<organism evidence="1 2">
    <name type="scientific">Acetobacter lovaniensis</name>
    <dbReference type="NCBI Taxonomy" id="104100"/>
    <lineage>
        <taxon>Bacteria</taxon>
        <taxon>Pseudomonadati</taxon>
        <taxon>Pseudomonadota</taxon>
        <taxon>Alphaproteobacteria</taxon>
        <taxon>Acetobacterales</taxon>
        <taxon>Acetobacteraceae</taxon>
        <taxon>Acetobacter</taxon>
    </lineage>
</organism>
<evidence type="ECO:0000313" key="2">
    <source>
        <dbReference type="Proteomes" id="UP000578000"/>
    </source>
</evidence>
<protein>
    <submittedName>
        <fullName evidence="1">Uncharacterized protein</fullName>
    </submittedName>
</protein>
<dbReference type="EMBL" id="JACHIE010000002">
    <property type="protein sequence ID" value="MBB6456359.1"/>
    <property type="molecule type" value="Genomic_DNA"/>
</dbReference>
<reference evidence="1 2" key="1">
    <citation type="submission" date="2020-08" db="EMBL/GenBank/DDBJ databases">
        <title>Genomic Encyclopedia of Type Strains, Phase IV (KMG-IV): sequencing the most valuable type-strain genomes for metagenomic binning, comparative biology and taxonomic classification.</title>
        <authorList>
            <person name="Goeker M."/>
        </authorList>
    </citation>
    <scope>NUCLEOTIDE SEQUENCE [LARGE SCALE GENOMIC DNA]</scope>
    <source>
        <strain evidence="1 2">DSM 4491</strain>
    </source>
</reference>
<evidence type="ECO:0000313" key="1">
    <source>
        <dbReference type="EMBL" id="MBB6456359.1"/>
    </source>
</evidence>
<keyword evidence="2" id="KW-1185">Reference proteome</keyword>
<accession>A0A841QC18</accession>